<evidence type="ECO:0000313" key="2">
    <source>
        <dbReference type="Proteomes" id="UP000198426"/>
    </source>
</evidence>
<dbReference type="InterPro" id="IPR026286">
    <property type="entry name" value="MaiA/AMDase"/>
</dbReference>
<dbReference type="AlphaFoldDB" id="A0A239CB47"/>
<dbReference type="EMBL" id="FZOY01000001">
    <property type="protein sequence ID" value="SNS17447.1"/>
    <property type="molecule type" value="Genomic_DNA"/>
</dbReference>
<dbReference type="Pfam" id="PF17645">
    <property type="entry name" value="Amdase"/>
    <property type="match status" value="1"/>
</dbReference>
<evidence type="ECO:0000313" key="1">
    <source>
        <dbReference type="EMBL" id="SNS17447.1"/>
    </source>
</evidence>
<dbReference type="RefSeq" id="WP_089230683.1">
    <property type="nucleotide sequence ID" value="NZ_FZOY01000001.1"/>
</dbReference>
<dbReference type="Proteomes" id="UP000198426">
    <property type="component" value="Unassembled WGS sequence"/>
</dbReference>
<reference evidence="1 2" key="1">
    <citation type="submission" date="2017-06" db="EMBL/GenBank/DDBJ databases">
        <authorList>
            <person name="Kim H.J."/>
            <person name="Triplett B.A."/>
        </authorList>
    </citation>
    <scope>NUCLEOTIDE SEQUENCE [LARGE SCALE GENOMIC DNA]</scope>
    <source>
        <strain evidence="1 2">DSM 29339</strain>
    </source>
</reference>
<gene>
    <name evidence="1" type="ORF">SAMN05421757_101193</name>
</gene>
<organism evidence="1 2">
    <name type="scientific">Tropicimonas sediminicola</name>
    <dbReference type="NCBI Taxonomy" id="1031541"/>
    <lineage>
        <taxon>Bacteria</taxon>
        <taxon>Pseudomonadati</taxon>
        <taxon>Pseudomonadota</taxon>
        <taxon>Alphaproteobacteria</taxon>
        <taxon>Rhodobacterales</taxon>
        <taxon>Roseobacteraceae</taxon>
        <taxon>Tropicimonas</taxon>
    </lineage>
</organism>
<dbReference type="GO" id="GO:0016853">
    <property type="term" value="F:isomerase activity"/>
    <property type="evidence" value="ECO:0007669"/>
    <property type="project" value="UniProtKB-KW"/>
</dbReference>
<sequence>MMGCNVMRAGLIVPSSNTVVEDVWSSLAPARPDLRCHFTRLSVTRIDQSNATDAQFERDRLLRAAALLAELEPDRLVWAGTAAAWLGFERDRALCDLIEAETGIPATTSLLAINAALAELGAKQIGLLTPYTAETEAAIVANYAAAGIEVAAKRRLDLEVNRDFGTIPPERLRDLAEELAAQGVDAIAIICTNLLGAPLVTESGLIGGAPVVDSVMVTFDALGRAAPRPA</sequence>
<dbReference type="PIRSF" id="PIRSF015736">
    <property type="entry name" value="MI"/>
    <property type="match status" value="1"/>
</dbReference>
<accession>A0A239CB47</accession>
<dbReference type="PANTHER" id="PTHR40267:SF1">
    <property type="entry name" value="BLR3294 PROTEIN"/>
    <property type="match status" value="1"/>
</dbReference>
<name>A0A239CB47_9RHOB</name>
<proteinExistence type="predicted"/>
<dbReference type="PANTHER" id="PTHR40267">
    <property type="entry name" value="BLR3294 PROTEIN"/>
    <property type="match status" value="1"/>
</dbReference>
<keyword evidence="1" id="KW-0413">Isomerase</keyword>
<protein>
    <submittedName>
        <fullName evidence="1">Maleate isomerase</fullName>
    </submittedName>
</protein>
<dbReference type="InterPro" id="IPR053714">
    <property type="entry name" value="Iso_Racemase_Enz_sf"/>
</dbReference>
<keyword evidence="2" id="KW-1185">Reference proteome</keyword>
<dbReference type="OrthoDB" id="9816064at2"/>
<dbReference type="Gene3D" id="3.40.50.12500">
    <property type="match status" value="1"/>
</dbReference>